<sequence length="116" mass="12869">MPKRGGRGDVSTGLRTLGLHYLGEVSEDAQALSAQLNPGVERWGRHREFAMHRLLEAKRWLWVAVFERRSDDAAPCFAEVAERSVSSTWPPHCCCAGVRAKAAMASQPPQARRTVL</sequence>
<dbReference type="Proteomes" id="UP001341281">
    <property type="component" value="Chromosome 10"/>
</dbReference>
<accession>A0AAQ3UU40</accession>
<protein>
    <submittedName>
        <fullName evidence="1">Uncharacterized protein</fullName>
    </submittedName>
</protein>
<gene>
    <name evidence="1" type="ORF">U9M48_044062</name>
</gene>
<organism evidence="1 2">
    <name type="scientific">Paspalum notatum var. saurae</name>
    <dbReference type="NCBI Taxonomy" id="547442"/>
    <lineage>
        <taxon>Eukaryota</taxon>
        <taxon>Viridiplantae</taxon>
        <taxon>Streptophyta</taxon>
        <taxon>Embryophyta</taxon>
        <taxon>Tracheophyta</taxon>
        <taxon>Spermatophyta</taxon>
        <taxon>Magnoliopsida</taxon>
        <taxon>Liliopsida</taxon>
        <taxon>Poales</taxon>
        <taxon>Poaceae</taxon>
        <taxon>PACMAD clade</taxon>
        <taxon>Panicoideae</taxon>
        <taxon>Andropogonodae</taxon>
        <taxon>Paspaleae</taxon>
        <taxon>Paspalinae</taxon>
        <taxon>Paspalum</taxon>
    </lineage>
</organism>
<proteinExistence type="predicted"/>
<name>A0AAQ3UU40_PASNO</name>
<reference evidence="1 2" key="1">
    <citation type="submission" date="2024-02" db="EMBL/GenBank/DDBJ databases">
        <title>High-quality chromosome-scale genome assembly of Pensacola bahiagrass (Paspalum notatum Flugge var. saurae).</title>
        <authorList>
            <person name="Vega J.M."/>
            <person name="Podio M."/>
            <person name="Orjuela J."/>
            <person name="Siena L.A."/>
            <person name="Pessino S.C."/>
            <person name="Combes M.C."/>
            <person name="Mariac C."/>
            <person name="Albertini E."/>
            <person name="Pupilli F."/>
            <person name="Ortiz J.P.A."/>
            <person name="Leblanc O."/>
        </authorList>
    </citation>
    <scope>NUCLEOTIDE SEQUENCE [LARGE SCALE GENOMIC DNA]</scope>
    <source>
        <strain evidence="1">R1</strain>
        <tissue evidence="1">Leaf</tissue>
    </source>
</reference>
<keyword evidence="2" id="KW-1185">Reference proteome</keyword>
<evidence type="ECO:0000313" key="1">
    <source>
        <dbReference type="EMBL" id="WVZ98654.1"/>
    </source>
</evidence>
<dbReference type="AlphaFoldDB" id="A0AAQ3UU40"/>
<dbReference type="EMBL" id="CP144754">
    <property type="protein sequence ID" value="WVZ98654.1"/>
    <property type="molecule type" value="Genomic_DNA"/>
</dbReference>
<evidence type="ECO:0000313" key="2">
    <source>
        <dbReference type="Proteomes" id="UP001341281"/>
    </source>
</evidence>